<evidence type="ECO:0000313" key="2">
    <source>
        <dbReference type="Proteomes" id="UP000238655"/>
    </source>
</evidence>
<sequence length="100" mass="11105">MRLLVRMTLPFASADGYEKFECLARRVIGPVVEPGKGGAFIFVDVDLPEKYRIFATARGWNADGTYRVEATVGENRRSLAAFLASGDLEWDVSPSHVRRG</sequence>
<dbReference type="AlphaFoldDB" id="A0A2S5DRJ0"/>
<evidence type="ECO:0000313" key="1">
    <source>
        <dbReference type="EMBL" id="POZ81683.1"/>
    </source>
</evidence>
<reference evidence="1 2" key="1">
    <citation type="submission" date="2018-01" db="EMBL/GenBank/DDBJ databases">
        <title>Successful Treatment of Persistent Burkholderia cepacia Bacteremia with Ceftazidime-Avibactam.</title>
        <authorList>
            <person name="Tamma P."/>
            <person name="Fan Y."/>
            <person name="Bergman Y."/>
            <person name="Sick-Samuels A."/>
            <person name="Hsu A."/>
            <person name="Timp W."/>
            <person name="Simner P."/>
        </authorList>
    </citation>
    <scope>NUCLEOTIDE SEQUENCE [LARGE SCALE GENOMIC DNA]</scope>
    <source>
        <strain evidence="1 2">170816</strain>
    </source>
</reference>
<protein>
    <submittedName>
        <fullName evidence="1">Uncharacterized protein</fullName>
    </submittedName>
</protein>
<gene>
    <name evidence="1" type="ORF">C3743_15310</name>
</gene>
<comment type="caution">
    <text evidence="1">The sequence shown here is derived from an EMBL/GenBank/DDBJ whole genome shotgun (WGS) entry which is preliminary data.</text>
</comment>
<organism evidence="1 2">
    <name type="scientific">Burkholderia contaminans</name>
    <dbReference type="NCBI Taxonomy" id="488447"/>
    <lineage>
        <taxon>Bacteria</taxon>
        <taxon>Pseudomonadati</taxon>
        <taxon>Pseudomonadota</taxon>
        <taxon>Betaproteobacteria</taxon>
        <taxon>Burkholderiales</taxon>
        <taxon>Burkholderiaceae</taxon>
        <taxon>Burkholderia</taxon>
        <taxon>Burkholderia cepacia complex</taxon>
    </lineage>
</organism>
<accession>A0A2S5DRJ0</accession>
<dbReference type="Proteomes" id="UP000238655">
    <property type="component" value="Chromosome 1"/>
</dbReference>
<name>A0A2S5DRJ0_9BURK</name>
<dbReference type="EMBL" id="PQVP01000002">
    <property type="protein sequence ID" value="POZ81683.1"/>
    <property type="molecule type" value="Genomic_DNA"/>
</dbReference>
<proteinExistence type="predicted"/>